<evidence type="ECO:0000256" key="2">
    <source>
        <dbReference type="ARBA" id="ARBA00023315"/>
    </source>
</evidence>
<evidence type="ECO:0000256" key="1">
    <source>
        <dbReference type="ARBA" id="ARBA00022679"/>
    </source>
</evidence>
<gene>
    <name evidence="4" type="ORF">JMJ55_04205</name>
</gene>
<dbReference type="InterPro" id="IPR000182">
    <property type="entry name" value="GNAT_dom"/>
</dbReference>
<dbReference type="Proteomes" id="UP000606490">
    <property type="component" value="Unassembled WGS sequence"/>
</dbReference>
<keyword evidence="5" id="KW-1185">Reference proteome</keyword>
<name>A0ABS1UYH3_9PROT</name>
<organism evidence="4 5">
    <name type="scientific">Belnapia mucosa</name>
    <dbReference type="NCBI Taxonomy" id="2804532"/>
    <lineage>
        <taxon>Bacteria</taxon>
        <taxon>Pseudomonadati</taxon>
        <taxon>Pseudomonadota</taxon>
        <taxon>Alphaproteobacteria</taxon>
        <taxon>Acetobacterales</taxon>
        <taxon>Roseomonadaceae</taxon>
        <taxon>Belnapia</taxon>
    </lineage>
</organism>
<keyword evidence="1" id="KW-0808">Transferase</keyword>
<accession>A0ABS1UYH3</accession>
<dbReference type="PANTHER" id="PTHR43877">
    <property type="entry name" value="AMINOALKYLPHOSPHONATE N-ACETYLTRANSFERASE-RELATED-RELATED"/>
    <property type="match status" value="1"/>
</dbReference>
<proteinExistence type="predicted"/>
<dbReference type="SUPFAM" id="SSF55729">
    <property type="entry name" value="Acyl-CoA N-acyltransferases (Nat)"/>
    <property type="match status" value="1"/>
</dbReference>
<dbReference type="RefSeq" id="WP_202824209.1">
    <property type="nucleotide sequence ID" value="NZ_JAEUXJ010000001.1"/>
</dbReference>
<comment type="caution">
    <text evidence="4">The sequence shown here is derived from an EMBL/GenBank/DDBJ whole genome shotgun (WGS) entry which is preliminary data.</text>
</comment>
<dbReference type="CDD" id="cd04301">
    <property type="entry name" value="NAT_SF"/>
    <property type="match status" value="1"/>
</dbReference>
<sequence length="164" mass="17690">MTAPSRLGPADAAAYRALRLEALRLHPEAFAADWAEEAARPLDWFTERLATNAVWGAGEDAALAGMVGLMRPGMAKLHHKAIIWGFYVRADARSAGLGTALLGAALTEAREAGAEEVRLSVTAGNAAALRLYERLGFRAYGREPRALRVAGHDHDEFLMALRLV</sequence>
<dbReference type="Gene3D" id="3.40.630.30">
    <property type="match status" value="1"/>
</dbReference>
<dbReference type="PROSITE" id="PS51186">
    <property type="entry name" value="GNAT"/>
    <property type="match status" value="1"/>
</dbReference>
<dbReference type="InterPro" id="IPR050832">
    <property type="entry name" value="Bact_Acetyltransf"/>
</dbReference>
<dbReference type="EMBL" id="JAEUXJ010000001">
    <property type="protein sequence ID" value="MBL6454514.1"/>
    <property type="molecule type" value="Genomic_DNA"/>
</dbReference>
<reference evidence="4 5" key="1">
    <citation type="submission" date="2021-01" db="EMBL/GenBank/DDBJ databases">
        <title>Belnapia mucosa sp. nov. and Belnapia arida sp. nov., isolated from the Tabernas Desert (Almeria, Spain).</title>
        <authorList>
            <person name="Molina-Menor E."/>
            <person name="Vidal-Verdu A."/>
            <person name="Calonge A."/>
            <person name="Satari L."/>
            <person name="Pereto Magraner J."/>
            <person name="Porcar Miralles M."/>
        </authorList>
    </citation>
    <scope>NUCLEOTIDE SEQUENCE [LARGE SCALE GENOMIC DNA]</scope>
    <source>
        <strain evidence="4 5">T6</strain>
    </source>
</reference>
<dbReference type="InterPro" id="IPR016181">
    <property type="entry name" value="Acyl_CoA_acyltransferase"/>
</dbReference>
<evidence type="ECO:0000259" key="3">
    <source>
        <dbReference type="PROSITE" id="PS51186"/>
    </source>
</evidence>
<feature type="domain" description="N-acetyltransferase" evidence="3">
    <location>
        <begin position="1"/>
        <end position="164"/>
    </location>
</feature>
<evidence type="ECO:0000313" key="5">
    <source>
        <dbReference type="Proteomes" id="UP000606490"/>
    </source>
</evidence>
<keyword evidence="2" id="KW-0012">Acyltransferase</keyword>
<protein>
    <submittedName>
        <fullName evidence="4">GNAT family N-acetyltransferase</fullName>
    </submittedName>
</protein>
<dbReference type="Pfam" id="PF00583">
    <property type="entry name" value="Acetyltransf_1"/>
    <property type="match status" value="1"/>
</dbReference>
<evidence type="ECO:0000313" key="4">
    <source>
        <dbReference type="EMBL" id="MBL6454514.1"/>
    </source>
</evidence>